<feature type="region of interest" description="Disordered" evidence="1">
    <location>
        <begin position="1"/>
        <end position="39"/>
    </location>
</feature>
<evidence type="ECO:0000256" key="1">
    <source>
        <dbReference type="SAM" id="MobiDB-lite"/>
    </source>
</evidence>
<sequence length="39" mass="4412">NIWRPPWGCGKDDFPASQEKTQTTSRGEEISGDESPYQI</sequence>
<name>A0A392RGN5_9FABA</name>
<evidence type="ECO:0000313" key="2">
    <source>
        <dbReference type="EMBL" id="MCI35741.1"/>
    </source>
</evidence>
<dbReference type="Proteomes" id="UP000265520">
    <property type="component" value="Unassembled WGS sequence"/>
</dbReference>
<evidence type="ECO:0000313" key="3">
    <source>
        <dbReference type="Proteomes" id="UP000265520"/>
    </source>
</evidence>
<feature type="non-terminal residue" evidence="2">
    <location>
        <position position="1"/>
    </location>
</feature>
<comment type="caution">
    <text evidence="2">The sequence shown here is derived from an EMBL/GenBank/DDBJ whole genome shotgun (WGS) entry which is preliminary data.</text>
</comment>
<reference evidence="2 3" key="1">
    <citation type="journal article" date="2018" name="Front. Plant Sci.">
        <title>Red Clover (Trifolium pratense) and Zigzag Clover (T. medium) - A Picture of Genomic Similarities and Differences.</title>
        <authorList>
            <person name="Dluhosova J."/>
            <person name="Istvanek J."/>
            <person name="Nedelnik J."/>
            <person name="Repkova J."/>
        </authorList>
    </citation>
    <scope>NUCLEOTIDE SEQUENCE [LARGE SCALE GENOMIC DNA]</scope>
    <source>
        <strain evidence="3">cv. 10/8</strain>
        <tissue evidence="2">Leaf</tissue>
    </source>
</reference>
<organism evidence="2 3">
    <name type="scientific">Trifolium medium</name>
    <dbReference type="NCBI Taxonomy" id="97028"/>
    <lineage>
        <taxon>Eukaryota</taxon>
        <taxon>Viridiplantae</taxon>
        <taxon>Streptophyta</taxon>
        <taxon>Embryophyta</taxon>
        <taxon>Tracheophyta</taxon>
        <taxon>Spermatophyta</taxon>
        <taxon>Magnoliopsida</taxon>
        <taxon>eudicotyledons</taxon>
        <taxon>Gunneridae</taxon>
        <taxon>Pentapetalae</taxon>
        <taxon>rosids</taxon>
        <taxon>fabids</taxon>
        <taxon>Fabales</taxon>
        <taxon>Fabaceae</taxon>
        <taxon>Papilionoideae</taxon>
        <taxon>50 kb inversion clade</taxon>
        <taxon>NPAAA clade</taxon>
        <taxon>Hologalegina</taxon>
        <taxon>IRL clade</taxon>
        <taxon>Trifolieae</taxon>
        <taxon>Trifolium</taxon>
    </lineage>
</organism>
<dbReference type="AlphaFoldDB" id="A0A392RGN5"/>
<dbReference type="EMBL" id="LXQA010226580">
    <property type="protein sequence ID" value="MCI35741.1"/>
    <property type="molecule type" value="Genomic_DNA"/>
</dbReference>
<accession>A0A392RGN5</accession>
<proteinExistence type="predicted"/>
<protein>
    <submittedName>
        <fullName evidence="2">Uncharacterized protein</fullName>
    </submittedName>
</protein>
<keyword evidence="3" id="KW-1185">Reference proteome</keyword>